<feature type="transmembrane region" description="Helical" evidence="1">
    <location>
        <begin position="191"/>
        <end position="211"/>
    </location>
</feature>
<comment type="caution">
    <text evidence="2">The sequence shown here is derived from an EMBL/GenBank/DDBJ whole genome shotgun (WGS) entry which is preliminary data.</text>
</comment>
<keyword evidence="2" id="KW-0808">Transferase</keyword>
<keyword evidence="1" id="KW-1133">Transmembrane helix</keyword>
<dbReference type="Gene3D" id="3.40.50.300">
    <property type="entry name" value="P-loop containing nucleotide triphosphate hydrolases"/>
    <property type="match status" value="1"/>
</dbReference>
<protein>
    <submittedName>
        <fullName evidence="2">Cytidylate kinase family protein</fullName>
    </submittedName>
</protein>
<keyword evidence="1" id="KW-0812">Transmembrane</keyword>
<dbReference type="PANTHER" id="PTHR40078:SF1">
    <property type="entry name" value="INTEGRAL MEMBRANE PROTEIN"/>
    <property type="match status" value="1"/>
</dbReference>
<dbReference type="Pfam" id="PF13189">
    <property type="entry name" value="Cytidylate_kin2"/>
    <property type="match status" value="1"/>
</dbReference>
<sequence>MDKYLLRRYFLFVIAVFVNAFGIAFITKGMLGTSPVTSVNYVLSMFTPVTMGQWTIITNLLFVLLELPLMGKSDIKADLRIYLLQIPITLCFGTFIDISMSVLFWLDPQMYAAKVISVLIGSFILAAGIALEVKANVAMIAGEYFVRVISKRIGKEFGFVKLGFDVSLVLIACILSLIFLSDIEGVREGTVIAAVAVGPIVHFISPAYKIIDRWISAPAGTAVPEMSSYRHPVITIAREYGSGGHELGEKLAKKLGIPFYDNQLIELAAKESGMTERFVSEKEQSLSPVVVMSLIIQNYETPLEHSLSSSDALFVAQGRIIKELAAKGPCVILGRCADYILRDYPHLLKVFCYADLASEVKRSIVEYGVSPEKAESEVKRINRARVAHYEYYTSSRWGDPHNYNLMINTASIGIDYATDMIAGIYHKMKEK</sequence>
<dbReference type="Proteomes" id="UP000823617">
    <property type="component" value="Unassembled WGS sequence"/>
</dbReference>
<organism evidence="2 3">
    <name type="scientific">Candidatus Cryptobacteroides intestinigallinarum</name>
    <dbReference type="NCBI Taxonomy" id="2840767"/>
    <lineage>
        <taxon>Bacteria</taxon>
        <taxon>Pseudomonadati</taxon>
        <taxon>Bacteroidota</taxon>
        <taxon>Bacteroidia</taxon>
        <taxon>Bacteroidales</taxon>
        <taxon>Candidatus Cryptobacteroides</taxon>
    </lineage>
</organism>
<feature type="transmembrane region" description="Helical" evidence="1">
    <location>
        <begin position="9"/>
        <end position="31"/>
    </location>
</feature>
<accession>A0A9D9N0X9</accession>
<name>A0A9D9N0X9_9BACT</name>
<gene>
    <name evidence="2" type="ORF">IAC08_07965</name>
</gene>
<dbReference type="GO" id="GO:0016301">
    <property type="term" value="F:kinase activity"/>
    <property type="evidence" value="ECO:0007669"/>
    <property type="project" value="UniProtKB-KW"/>
</dbReference>
<feature type="transmembrane region" description="Helical" evidence="1">
    <location>
        <begin position="81"/>
        <end position="105"/>
    </location>
</feature>
<feature type="transmembrane region" description="Helical" evidence="1">
    <location>
        <begin position="159"/>
        <end position="179"/>
    </location>
</feature>
<reference evidence="2" key="2">
    <citation type="journal article" date="2021" name="PeerJ">
        <title>Extensive microbial diversity within the chicken gut microbiome revealed by metagenomics and culture.</title>
        <authorList>
            <person name="Gilroy R."/>
            <person name="Ravi A."/>
            <person name="Getino M."/>
            <person name="Pursley I."/>
            <person name="Horton D.L."/>
            <person name="Alikhan N.F."/>
            <person name="Baker D."/>
            <person name="Gharbi K."/>
            <person name="Hall N."/>
            <person name="Watson M."/>
            <person name="Adriaenssens E.M."/>
            <person name="Foster-Nyarko E."/>
            <person name="Jarju S."/>
            <person name="Secka A."/>
            <person name="Antonio M."/>
            <person name="Oren A."/>
            <person name="Chaudhuri R.R."/>
            <person name="La Ragione R."/>
            <person name="Hildebrand F."/>
            <person name="Pallen M.J."/>
        </authorList>
    </citation>
    <scope>NUCLEOTIDE SEQUENCE</scope>
    <source>
        <strain evidence="2">B1-3475</strain>
    </source>
</reference>
<dbReference type="Pfam" id="PF19700">
    <property type="entry name" value="DUF6198"/>
    <property type="match status" value="1"/>
</dbReference>
<dbReference type="InterPro" id="IPR038750">
    <property type="entry name" value="YczE/YyaS-like"/>
</dbReference>
<dbReference type="PANTHER" id="PTHR40078">
    <property type="entry name" value="INTEGRAL MEMBRANE PROTEIN-RELATED"/>
    <property type="match status" value="1"/>
</dbReference>
<proteinExistence type="predicted"/>
<dbReference type="EMBL" id="JADIMK010000079">
    <property type="protein sequence ID" value="MBO8456317.1"/>
    <property type="molecule type" value="Genomic_DNA"/>
</dbReference>
<reference evidence="2" key="1">
    <citation type="submission" date="2020-10" db="EMBL/GenBank/DDBJ databases">
        <authorList>
            <person name="Gilroy R."/>
        </authorList>
    </citation>
    <scope>NUCLEOTIDE SEQUENCE</scope>
    <source>
        <strain evidence="2">B1-3475</strain>
    </source>
</reference>
<evidence type="ECO:0000256" key="1">
    <source>
        <dbReference type="SAM" id="Phobius"/>
    </source>
</evidence>
<feature type="transmembrane region" description="Helical" evidence="1">
    <location>
        <begin position="111"/>
        <end position="131"/>
    </location>
</feature>
<dbReference type="InterPro" id="IPR027417">
    <property type="entry name" value="P-loop_NTPase"/>
</dbReference>
<dbReference type="AlphaFoldDB" id="A0A9D9N0X9"/>
<feature type="transmembrane region" description="Helical" evidence="1">
    <location>
        <begin position="51"/>
        <end position="69"/>
    </location>
</feature>
<keyword evidence="1" id="KW-0472">Membrane</keyword>
<dbReference type="SUPFAM" id="SSF52540">
    <property type="entry name" value="P-loop containing nucleoside triphosphate hydrolases"/>
    <property type="match status" value="1"/>
</dbReference>
<evidence type="ECO:0000313" key="2">
    <source>
        <dbReference type="EMBL" id="MBO8456317.1"/>
    </source>
</evidence>
<evidence type="ECO:0000313" key="3">
    <source>
        <dbReference type="Proteomes" id="UP000823617"/>
    </source>
</evidence>
<keyword evidence="2" id="KW-0418">Kinase</keyword>